<evidence type="ECO:0000313" key="4">
    <source>
        <dbReference type="Proteomes" id="UP000249616"/>
    </source>
</evidence>
<evidence type="ECO:0000313" key="3">
    <source>
        <dbReference type="EMBL" id="AWW36340.1"/>
    </source>
</evidence>
<dbReference type="SUPFAM" id="SSF55031">
    <property type="entry name" value="Bacterial exopeptidase dimerisation domain"/>
    <property type="match status" value="1"/>
</dbReference>
<keyword evidence="1 3" id="KW-0378">Hydrolase</keyword>
<dbReference type="NCBIfam" id="TIGR01891">
    <property type="entry name" value="amidohydrolases"/>
    <property type="match status" value="1"/>
</dbReference>
<dbReference type="EMBL" id="CP030073">
    <property type="protein sequence ID" value="AWW36340.1"/>
    <property type="molecule type" value="Genomic_DNA"/>
</dbReference>
<dbReference type="Pfam" id="PF07687">
    <property type="entry name" value="M20_dimer"/>
    <property type="match status" value="1"/>
</dbReference>
<proteinExistence type="predicted"/>
<gene>
    <name evidence="3" type="ORF">DN051_06540</name>
</gene>
<reference evidence="3 4" key="1">
    <citation type="journal article" date="2019" name="Int. J. Syst. Evol. Microbiol.">
        <title>Streptomyces cadmiisoli sp. nov., a novel actinomycete isolated from cadmium-contaminated soil.</title>
        <authorList>
            <person name="Li K."/>
            <person name="Tang X."/>
            <person name="Zhao J."/>
            <person name="Guo Y."/>
            <person name="Tang Y."/>
            <person name="Gao J."/>
        </authorList>
    </citation>
    <scope>NUCLEOTIDE SEQUENCE [LARGE SCALE GENOMIC DNA]</scope>
    <source>
        <strain evidence="3 4">ZFG47</strain>
    </source>
</reference>
<evidence type="ECO:0000256" key="1">
    <source>
        <dbReference type="ARBA" id="ARBA00022801"/>
    </source>
</evidence>
<feature type="domain" description="Peptidase M20 dimerisation" evidence="2">
    <location>
        <begin position="194"/>
        <end position="292"/>
    </location>
</feature>
<organism evidence="3 4">
    <name type="scientific">Streptomyces cadmiisoli</name>
    <dbReference type="NCBI Taxonomy" id="2184053"/>
    <lineage>
        <taxon>Bacteria</taxon>
        <taxon>Bacillati</taxon>
        <taxon>Actinomycetota</taxon>
        <taxon>Actinomycetes</taxon>
        <taxon>Kitasatosporales</taxon>
        <taxon>Streptomycetaceae</taxon>
        <taxon>Streptomyces</taxon>
        <taxon>Streptomyces aurantiacus group</taxon>
    </lineage>
</organism>
<evidence type="ECO:0000259" key="2">
    <source>
        <dbReference type="Pfam" id="PF07687"/>
    </source>
</evidence>
<dbReference type="InterPro" id="IPR002933">
    <property type="entry name" value="Peptidase_M20"/>
</dbReference>
<dbReference type="SUPFAM" id="SSF53187">
    <property type="entry name" value="Zn-dependent exopeptidases"/>
    <property type="match status" value="1"/>
</dbReference>
<dbReference type="PANTHER" id="PTHR11014">
    <property type="entry name" value="PEPTIDASE M20 FAMILY MEMBER"/>
    <property type="match status" value="1"/>
</dbReference>
<dbReference type="Gene3D" id="3.40.630.10">
    <property type="entry name" value="Zn peptidases"/>
    <property type="match status" value="1"/>
</dbReference>
<dbReference type="Gene3D" id="3.30.70.360">
    <property type="match status" value="1"/>
</dbReference>
<dbReference type="AlphaFoldDB" id="A0A2Z4IUA0"/>
<dbReference type="InterPro" id="IPR011650">
    <property type="entry name" value="Peptidase_M20_dimer"/>
</dbReference>
<dbReference type="KEGG" id="scad:DN051_06540"/>
<sequence>MSTAAILSSGRHAPVLRHLDALLRPLTAFAMDLHRHPEPSGGEVRTAAHLADALEAEGCSVTRGVGGHGVVGVLANGDGPRVYLRTELDALALRERTGLPYAAQGPFMHACGHDLHAAALLGAASLLARSRPEWRGTVVLVGQPAEETLTGARALLADGLYERFGRPDTVLAQHTAPLLGGMVAHGYGQPVLAGGVGLDVTLHGRGGHAGAPHLTVDPVVAAAAVVLRLQQIVSRECAPAEQASVTVGSLQAGTQSNVVPETASLGITVRALTSAGLDRLVAAVERIVRAESAASGCPAEPGITVVSRSPVTLPDAALTTAVQEAHREALGAERVVPWAPSMATEDFALYGDAGRDIHGCAGIALGYWMVGVVGPRQWAATTGANAAERLAALPPNHSPEFAPHLPIALPSATTALTTAALTALGRARAVPTRPDDAG</sequence>
<protein>
    <submittedName>
        <fullName evidence="3">Amidohydrolase</fullName>
    </submittedName>
</protein>
<accession>A0A2Z4IUA0</accession>
<dbReference type="Pfam" id="PF01546">
    <property type="entry name" value="Peptidase_M20"/>
    <property type="match status" value="1"/>
</dbReference>
<dbReference type="PANTHER" id="PTHR11014:SF63">
    <property type="entry name" value="METALLOPEPTIDASE, PUTATIVE (AFU_ORTHOLOGUE AFUA_6G09600)-RELATED"/>
    <property type="match status" value="1"/>
</dbReference>
<dbReference type="GO" id="GO:0019877">
    <property type="term" value="P:diaminopimelate biosynthetic process"/>
    <property type="evidence" value="ECO:0007669"/>
    <property type="project" value="UniProtKB-ARBA"/>
</dbReference>
<dbReference type="InterPro" id="IPR036264">
    <property type="entry name" value="Bact_exopeptidase_dim_dom"/>
</dbReference>
<name>A0A2Z4IUA0_9ACTN</name>
<keyword evidence="4" id="KW-1185">Reference proteome</keyword>
<dbReference type="InterPro" id="IPR017439">
    <property type="entry name" value="Amidohydrolase"/>
</dbReference>
<dbReference type="Proteomes" id="UP000249616">
    <property type="component" value="Chromosome"/>
</dbReference>
<dbReference type="FunFam" id="3.30.70.360:FF:000001">
    <property type="entry name" value="N-acetyldiaminopimelate deacetylase"/>
    <property type="match status" value="1"/>
</dbReference>
<dbReference type="GO" id="GO:0050118">
    <property type="term" value="F:N-acetyldiaminopimelate deacetylase activity"/>
    <property type="evidence" value="ECO:0007669"/>
    <property type="project" value="UniProtKB-ARBA"/>
</dbReference>